<dbReference type="SUPFAM" id="SSF54427">
    <property type="entry name" value="NTF2-like"/>
    <property type="match status" value="1"/>
</dbReference>
<name>A0ABU2AE50_9BURK</name>
<dbReference type="Pfam" id="PF14534">
    <property type="entry name" value="DUF4440"/>
    <property type="match status" value="1"/>
</dbReference>
<comment type="caution">
    <text evidence="3">The sequence shown here is derived from an EMBL/GenBank/DDBJ whole genome shotgun (WGS) entry which is preliminary data.</text>
</comment>
<evidence type="ECO:0000256" key="1">
    <source>
        <dbReference type="SAM" id="MobiDB-lite"/>
    </source>
</evidence>
<sequence>MPSTDSTLIALEKKFWQSMVDEDTDTALAMLDEPSLMVSSHGAMQFSHDQYREMAENGSMVIKSFELSDMQVMYPNDDTAVLTYRVKQAIAMRGKSGEIEQEMADSTVWVRKDGEWRCVMHTETEIDDAGNKKPAAKKASAKARPAH</sequence>
<dbReference type="EMBL" id="JAVDXV010000010">
    <property type="protein sequence ID" value="MDR7335484.1"/>
    <property type="molecule type" value="Genomic_DNA"/>
</dbReference>
<feature type="compositionally biased region" description="Basic residues" evidence="1">
    <location>
        <begin position="134"/>
        <end position="147"/>
    </location>
</feature>
<feature type="domain" description="DUF4440" evidence="2">
    <location>
        <begin position="8"/>
        <end position="118"/>
    </location>
</feature>
<gene>
    <name evidence="3" type="ORF">J2X21_004649</name>
</gene>
<evidence type="ECO:0000313" key="4">
    <source>
        <dbReference type="Proteomes" id="UP001180825"/>
    </source>
</evidence>
<feature type="region of interest" description="Disordered" evidence="1">
    <location>
        <begin position="125"/>
        <end position="147"/>
    </location>
</feature>
<evidence type="ECO:0000313" key="3">
    <source>
        <dbReference type="EMBL" id="MDR7335484.1"/>
    </source>
</evidence>
<accession>A0ABU2AE50</accession>
<reference evidence="3 4" key="1">
    <citation type="submission" date="2023-07" db="EMBL/GenBank/DDBJ databases">
        <title>Sorghum-associated microbial communities from plants grown in Nebraska, USA.</title>
        <authorList>
            <person name="Schachtman D."/>
        </authorList>
    </citation>
    <scope>NUCLEOTIDE SEQUENCE [LARGE SCALE GENOMIC DNA]</scope>
    <source>
        <strain evidence="3 4">BE316</strain>
    </source>
</reference>
<organism evidence="3 4">
    <name type="scientific">Roseateles asaccharophilus</name>
    <dbReference type="NCBI Taxonomy" id="582607"/>
    <lineage>
        <taxon>Bacteria</taxon>
        <taxon>Pseudomonadati</taxon>
        <taxon>Pseudomonadota</taxon>
        <taxon>Betaproteobacteria</taxon>
        <taxon>Burkholderiales</taxon>
        <taxon>Sphaerotilaceae</taxon>
        <taxon>Roseateles</taxon>
    </lineage>
</organism>
<keyword evidence="4" id="KW-1185">Reference proteome</keyword>
<dbReference type="RefSeq" id="WP_310332488.1">
    <property type="nucleotide sequence ID" value="NZ_JAVDXV010000010.1"/>
</dbReference>
<evidence type="ECO:0000259" key="2">
    <source>
        <dbReference type="Pfam" id="PF14534"/>
    </source>
</evidence>
<dbReference type="InterPro" id="IPR032710">
    <property type="entry name" value="NTF2-like_dom_sf"/>
</dbReference>
<dbReference type="Gene3D" id="3.10.450.50">
    <property type="match status" value="1"/>
</dbReference>
<dbReference type="InterPro" id="IPR027843">
    <property type="entry name" value="DUF4440"/>
</dbReference>
<proteinExistence type="predicted"/>
<protein>
    <recommendedName>
        <fullName evidence="2">DUF4440 domain-containing protein</fullName>
    </recommendedName>
</protein>
<dbReference type="Proteomes" id="UP001180825">
    <property type="component" value="Unassembled WGS sequence"/>
</dbReference>